<feature type="domain" description="Methylamine utilisation protein MauE" evidence="6">
    <location>
        <begin position="10"/>
        <end position="137"/>
    </location>
</feature>
<dbReference type="UniPathway" id="UPA00895"/>
<dbReference type="AlphaFoldDB" id="A0A1H4C1V0"/>
<evidence type="ECO:0000256" key="2">
    <source>
        <dbReference type="ARBA" id="ARBA00022692"/>
    </source>
</evidence>
<keyword evidence="2 5" id="KW-0812">Transmembrane</keyword>
<dbReference type="Pfam" id="PF07291">
    <property type="entry name" value="MauE"/>
    <property type="match status" value="1"/>
</dbReference>
<dbReference type="EMBL" id="FNQF01000007">
    <property type="protein sequence ID" value="SEA54314.1"/>
    <property type="molecule type" value="Genomic_DNA"/>
</dbReference>
<gene>
    <name evidence="7" type="ORF">SAMN05421540_10710</name>
</gene>
<accession>A0A1H4C1V0</accession>
<reference evidence="7 8" key="1">
    <citation type="submission" date="2016-10" db="EMBL/GenBank/DDBJ databases">
        <authorList>
            <person name="de Groot N.N."/>
        </authorList>
    </citation>
    <scope>NUCLEOTIDE SEQUENCE [LARGE SCALE GENOMIC DNA]</scope>
    <source>
        <strain evidence="7 8">DSM 23581</strain>
    </source>
</reference>
<evidence type="ECO:0000256" key="1">
    <source>
        <dbReference type="ARBA" id="ARBA00004141"/>
    </source>
</evidence>
<proteinExistence type="predicted"/>
<evidence type="ECO:0000313" key="7">
    <source>
        <dbReference type="EMBL" id="SEA54314.1"/>
    </source>
</evidence>
<protein>
    <submittedName>
        <fullName evidence="7">Methylamine utilisation protein MauE</fullName>
    </submittedName>
</protein>
<feature type="transmembrane region" description="Helical" evidence="5">
    <location>
        <begin position="7"/>
        <end position="30"/>
    </location>
</feature>
<keyword evidence="4 5" id="KW-0472">Membrane</keyword>
<dbReference type="InterPro" id="IPR009908">
    <property type="entry name" value="Methylamine_util_MauE"/>
</dbReference>
<dbReference type="STRING" id="908615.SAMN05421540_10710"/>
<feature type="transmembrane region" description="Helical" evidence="5">
    <location>
        <begin position="121"/>
        <end position="139"/>
    </location>
</feature>
<dbReference type="RefSeq" id="WP_093244382.1">
    <property type="nucleotide sequence ID" value="NZ_FNQF01000007.1"/>
</dbReference>
<feature type="transmembrane region" description="Helical" evidence="5">
    <location>
        <begin position="50"/>
        <end position="72"/>
    </location>
</feature>
<dbReference type="GO" id="GO:0016020">
    <property type="term" value="C:membrane"/>
    <property type="evidence" value="ECO:0007669"/>
    <property type="project" value="UniProtKB-SubCell"/>
</dbReference>
<evidence type="ECO:0000259" key="6">
    <source>
        <dbReference type="Pfam" id="PF07291"/>
    </source>
</evidence>
<name>A0A1H4C1V0_9FLAO</name>
<evidence type="ECO:0000256" key="3">
    <source>
        <dbReference type="ARBA" id="ARBA00022989"/>
    </source>
</evidence>
<sequence>MKLVFKFSYILLCRSFFIVLLMYAGLTKLLEVDLFYDNLYNSPLLPKSESLLFILTWAIPLIEIMIAIALCFKDFNTQALISIISLLAVYSIYIAAILWLAPYQPCSCGGVISALSWKGHFVLNISSIVLALSCLWLHLKKIKK</sequence>
<keyword evidence="8" id="KW-1185">Reference proteome</keyword>
<evidence type="ECO:0000256" key="5">
    <source>
        <dbReference type="SAM" id="Phobius"/>
    </source>
</evidence>
<feature type="transmembrane region" description="Helical" evidence="5">
    <location>
        <begin position="79"/>
        <end position="101"/>
    </location>
</feature>
<comment type="subcellular location">
    <subcellularLocation>
        <location evidence="1">Membrane</location>
        <topology evidence="1">Multi-pass membrane protein</topology>
    </subcellularLocation>
</comment>
<keyword evidence="3 5" id="KW-1133">Transmembrane helix</keyword>
<evidence type="ECO:0000256" key="4">
    <source>
        <dbReference type="ARBA" id="ARBA00023136"/>
    </source>
</evidence>
<evidence type="ECO:0000313" key="8">
    <source>
        <dbReference type="Proteomes" id="UP000198820"/>
    </source>
</evidence>
<dbReference type="Proteomes" id="UP000198820">
    <property type="component" value="Unassembled WGS sequence"/>
</dbReference>
<organism evidence="7 8">
    <name type="scientific">Psychroflexus halocasei</name>
    <dbReference type="NCBI Taxonomy" id="908615"/>
    <lineage>
        <taxon>Bacteria</taxon>
        <taxon>Pseudomonadati</taxon>
        <taxon>Bacteroidota</taxon>
        <taxon>Flavobacteriia</taxon>
        <taxon>Flavobacteriales</taxon>
        <taxon>Flavobacteriaceae</taxon>
        <taxon>Psychroflexus</taxon>
    </lineage>
</organism>
<dbReference type="GO" id="GO:0030416">
    <property type="term" value="P:methylamine metabolic process"/>
    <property type="evidence" value="ECO:0007669"/>
    <property type="project" value="InterPro"/>
</dbReference>